<evidence type="ECO:0000313" key="2">
    <source>
        <dbReference type="EMBL" id="OXB22111.1"/>
    </source>
</evidence>
<keyword evidence="4" id="KW-1185">Reference proteome</keyword>
<evidence type="ECO:0000313" key="4">
    <source>
        <dbReference type="Proteomes" id="UP000198319"/>
    </source>
</evidence>
<accession>A0A1S1J676</accession>
<comment type="caution">
    <text evidence="1">The sequence shown here is derived from an EMBL/GenBank/DDBJ whole genome shotgun (WGS) entry which is preliminary data.</text>
</comment>
<reference evidence="1" key="2">
    <citation type="submission" date="2016-09" db="EMBL/GenBank/DDBJ databases">
        <authorList>
            <person name="Capua I."/>
            <person name="De Benedictis P."/>
            <person name="Joannis T."/>
            <person name="Lombin L.H."/>
            <person name="Cattoli G."/>
        </authorList>
    </citation>
    <scope>NUCLEOTIDE SEQUENCE [LARGE SCALE GENOMIC DNA]</scope>
    <source>
        <strain evidence="1">MSU</strain>
    </source>
</reference>
<organism evidence="1 3">
    <name type="scientific">Flavobacterium tructae</name>
    <dbReference type="NCBI Taxonomy" id="1114873"/>
    <lineage>
        <taxon>Bacteria</taxon>
        <taxon>Pseudomonadati</taxon>
        <taxon>Bacteroidota</taxon>
        <taxon>Flavobacteriia</taxon>
        <taxon>Flavobacteriales</taxon>
        <taxon>Flavobacteriaceae</taxon>
        <taxon>Flavobacterium</taxon>
    </lineage>
</organism>
<dbReference type="RefSeq" id="WP_070905934.1">
    <property type="nucleotide sequence ID" value="NZ_MIKE01000011.1"/>
</dbReference>
<dbReference type="Proteomes" id="UP000198319">
    <property type="component" value="Unassembled WGS sequence"/>
</dbReference>
<reference evidence="3" key="1">
    <citation type="submission" date="2016-09" db="EMBL/GenBank/DDBJ databases">
        <authorList>
            <person name="Chen S."/>
            <person name="Walker E."/>
        </authorList>
    </citation>
    <scope>NUCLEOTIDE SEQUENCE [LARGE SCALE GENOMIC DNA]</scope>
    <source>
        <strain evidence="3">MSU</strain>
    </source>
</reference>
<evidence type="ECO:0000313" key="3">
    <source>
        <dbReference type="Proteomes" id="UP000180252"/>
    </source>
</evidence>
<sequence>MKKNQIKGQYIFLLVLFLNAYIIYGQTNNEILVYNWFDKNLGVESLEFENGPAHLNFDKTVNNENRYYISEDFRKGSMQYNNQNYSDLLLNYDTYTDELVIKPYGELNTTKINLFTQNISYFKIGNDKFVHLDVPNSTTFRKGYYEEVPVGNNVILYIKHSKEKKKSNKAEVDLIGYTDRKEFILLKQNNFYPINDKKEIITLFQENKRKINDFYLMYRNLRKEDAALFMKNLLKYINN</sequence>
<proteinExistence type="predicted"/>
<dbReference type="STRING" id="1278819.BHE19_01145"/>
<evidence type="ECO:0000313" key="1">
    <source>
        <dbReference type="EMBL" id="OHT46152.1"/>
    </source>
</evidence>
<gene>
    <name evidence="2" type="ORF">B0A71_01170</name>
    <name evidence="1" type="ORF">BHE19_01145</name>
</gene>
<protein>
    <submittedName>
        <fullName evidence="1">Uncharacterized protein</fullName>
    </submittedName>
</protein>
<name>A0A1S1J676_9FLAO</name>
<reference evidence="2 4" key="3">
    <citation type="submission" date="2016-11" db="EMBL/GenBank/DDBJ databases">
        <title>Whole genomes of Flavobacteriaceae.</title>
        <authorList>
            <person name="Stine C."/>
            <person name="Li C."/>
            <person name="Tadesse D."/>
        </authorList>
    </citation>
    <scope>NUCLEOTIDE SEQUENCE [LARGE SCALE GENOMIC DNA]</scope>
    <source>
        <strain evidence="2 4">ATCC BAA-2541</strain>
    </source>
</reference>
<dbReference type="AlphaFoldDB" id="A0A1S1J676"/>
<dbReference type="EMBL" id="MIKE01000011">
    <property type="protein sequence ID" value="OHT46152.1"/>
    <property type="molecule type" value="Genomic_DNA"/>
</dbReference>
<dbReference type="OrthoDB" id="1187639at2"/>
<dbReference type="Proteomes" id="UP000180252">
    <property type="component" value="Unassembled WGS sequence"/>
</dbReference>
<dbReference type="EMBL" id="MUHG01000002">
    <property type="protein sequence ID" value="OXB22111.1"/>
    <property type="molecule type" value="Genomic_DNA"/>
</dbReference>